<reference evidence="1 2" key="1">
    <citation type="journal article" date="2013" name="Chin. Sci. Bull.">
        <title>Genome survey uncovers the secrets of sex and lifestyle in caterpillar fungus.</title>
        <authorList>
            <person name="Hu X."/>
            <person name="Zhang Y."/>
            <person name="Xiao G."/>
            <person name="Zheng P."/>
            <person name="Xia Y."/>
            <person name="Zhang X."/>
            <person name="St Leger R.J."/>
            <person name="Liu X."/>
            <person name="Wang C."/>
        </authorList>
    </citation>
    <scope>NUCLEOTIDE SEQUENCE [LARGE SCALE GENOMIC DNA]</scope>
    <source>
        <strain evidence="2">Co18 / CGMCC 3.14243</strain>
        <tissue evidence="1">Fruit-body</tissue>
    </source>
</reference>
<dbReference type="OrthoDB" id="14535at2759"/>
<accession>T5ADN9</accession>
<name>T5ADN9_OPHSC</name>
<evidence type="ECO:0000313" key="2">
    <source>
        <dbReference type="Proteomes" id="UP000019374"/>
    </source>
</evidence>
<sequence length="57" mass="6863">MSIPISTIRTQVRQEFERNRFVSRLPIVDVLLFKSHAEYQVRVTPAWKCAREETRWS</sequence>
<protein>
    <submittedName>
        <fullName evidence="1">Uncharacterized protein</fullName>
    </submittedName>
</protein>
<dbReference type="Proteomes" id="UP000019374">
    <property type="component" value="Unassembled WGS sequence"/>
</dbReference>
<dbReference type="EMBL" id="KE652204">
    <property type="protein sequence ID" value="EQL03575.1"/>
    <property type="molecule type" value="Genomic_DNA"/>
</dbReference>
<dbReference type="HOGENOM" id="CLU_2997055_0_0_1"/>
<dbReference type="eggNOG" id="KOG3426">
    <property type="taxonomic scope" value="Eukaryota"/>
</dbReference>
<organism evidence="1 2">
    <name type="scientific">Ophiocordyceps sinensis (strain Co18 / CGMCC 3.14243)</name>
    <name type="common">Yarsagumba caterpillar fungus</name>
    <name type="synonym">Hirsutella sinensis</name>
    <dbReference type="NCBI Taxonomy" id="911162"/>
    <lineage>
        <taxon>Eukaryota</taxon>
        <taxon>Fungi</taxon>
        <taxon>Dikarya</taxon>
        <taxon>Ascomycota</taxon>
        <taxon>Pezizomycotina</taxon>
        <taxon>Sordariomycetes</taxon>
        <taxon>Hypocreomycetidae</taxon>
        <taxon>Hypocreales</taxon>
        <taxon>Ophiocordycipitaceae</taxon>
        <taxon>Ophiocordyceps</taxon>
    </lineage>
</organism>
<proteinExistence type="predicted"/>
<gene>
    <name evidence="1" type="ORF">OCS_00726</name>
</gene>
<evidence type="ECO:0000313" key="1">
    <source>
        <dbReference type="EMBL" id="EQL03575.1"/>
    </source>
</evidence>
<dbReference type="AlphaFoldDB" id="T5ADN9"/>